<evidence type="ECO:0000256" key="1">
    <source>
        <dbReference type="ARBA" id="ARBA00004167"/>
    </source>
</evidence>
<dbReference type="SUPFAM" id="SSF54523">
    <property type="entry name" value="Pili subunits"/>
    <property type="match status" value="1"/>
</dbReference>
<evidence type="ECO:0000313" key="8">
    <source>
        <dbReference type="EMBL" id="OGF98779.1"/>
    </source>
</evidence>
<keyword evidence="3 6" id="KW-0812">Transmembrane</keyword>
<evidence type="ECO:0000259" key="7">
    <source>
        <dbReference type="Pfam" id="PF08334"/>
    </source>
</evidence>
<dbReference type="AlphaFoldDB" id="A0A1F5YF51"/>
<dbReference type="Pfam" id="PF08334">
    <property type="entry name" value="T2SSG"/>
    <property type="match status" value="1"/>
</dbReference>
<dbReference type="GO" id="GO:0016020">
    <property type="term" value="C:membrane"/>
    <property type="evidence" value="ECO:0007669"/>
    <property type="project" value="UniProtKB-SubCell"/>
</dbReference>
<comment type="caution">
    <text evidence="8">The sequence shown here is derived from an EMBL/GenBank/DDBJ whole genome shotgun (WGS) entry which is preliminary data.</text>
</comment>
<dbReference type="Gene3D" id="3.30.700.10">
    <property type="entry name" value="Glycoprotein, Type 4 Pilin"/>
    <property type="match status" value="1"/>
</dbReference>
<reference evidence="8 9" key="1">
    <citation type="journal article" date="2016" name="Nat. Commun.">
        <title>Thousands of microbial genomes shed light on interconnected biogeochemical processes in an aquifer system.</title>
        <authorList>
            <person name="Anantharaman K."/>
            <person name="Brown C.T."/>
            <person name="Hug L.A."/>
            <person name="Sharon I."/>
            <person name="Castelle C.J."/>
            <person name="Probst A.J."/>
            <person name="Thomas B.C."/>
            <person name="Singh A."/>
            <person name="Wilkins M.J."/>
            <person name="Karaoz U."/>
            <person name="Brodie E.L."/>
            <person name="Williams K.H."/>
            <person name="Hubbard S.S."/>
            <person name="Banfield J.F."/>
        </authorList>
    </citation>
    <scope>NUCLEOTIDE SEQUENCE [LARGE SCALE GENOMIC DNA]</scope>
</reference>
<evidence type="ECO:0000256" key="2">
    <source>
        <dbReference type="ARBA" id="ARBA00022481"/>
    </source>
</evidence>
<dbReference type="InterPro" id="IPR045584">
    <property type="entry name" value="Pilin-like"/>
</dbReference>
<dbReference type="GO" id="GO:0015628">
    <property type="term" value="P:protein secretion by the type II secretion system"/>
    <property type="evidence" value="ECO:0007669"/>
    <property type="project" value="InterPro"/>
</dbReference>
<evidence type="ECO:0000313" key="9">
    <source>
        <dbReference type="Proteomes" id="UP000177396"/>
    </source>
</evidence>
<proteinExistence type="predicted"/>
<dbReference type="InterPro" id="IPR013545">
    <property type="entry name" value="T2SS_protein-GspG_C"/>
</dbReference>
<dbReference type="Pfam" id="PF07963">
    <property type="entry name" value="N_methyl"/>
    <property type="match status" value="1"/>
</dbReference>
<evidence type="ECO:0000256" key="6">
    <source>
        <dbReference type="SAM" id="Phobius"/>
    </source>
</evidence>
<dbReference type="Proteomes" id="UP000177396">
    <property type="component" value="Unassembled WGS sequence"/>
</dbReference>
<gene>
    <name evidence="8" type="ORF">A2153_00920</name>
</gene>
<keyword evidence="5 6" id="KW-0472">Membrane</keyword>
<dbReference type="PROSITE" id="PS00409">
    <property type="entry name" value="PROKAR_NTER_METHYL"/>
    <property type="match status" value="1"/>
</dbReference>
<dbReference type="GO" id="GO:0015627">
    <property type="term" value="C:type II protein secretion system complex"/>
    <property type="evidence" value="ECO:0007669"/>
    <property type="project" value="InterPro"/>
</dbReference>
<dbReference type="InterPro" id="IPR012902">
    <property type="entry name" value="N_methyl_site"/>
</dbReference>
<dbReference type="PANTHER" id="PTHR30093:SF44">
    <property type="entry name" value="TYPE II SECRETION SYSTEM CORE PROTEIN G"/>
    <property type="match status" value="1"/>
</dbReference>
<evidence type="ECO:0000256" key="3">
    <source>
        <dbReference type="ARBA" id="ARBA00022692"/>
    </source>
</evidence>
<feature type="transmembrane region" description="Helical" evidence="6">
    <location>
        <begin position="6"/>
        <end position="32"/>
    </location>
</feature>
<dbReference type="InterPro" id="IPR000983">
    <property type="entry name" value="Bac_GSPG_pilin"/>
</dbReference>
<organism evidence="8 9">
    <name type="scientific">Candidatus Gottesmanbacteria bacterium RBG_16_38_7b</name>
    <dbReference type="NCBI Taxonomy" id="1798372"/>
    <lineage>
        <taxon>Bacteria</taxon>
        <taxon>Candidatus Gottesmaniibacteriota</taxon>
    </lineage>
</organism>
<dbReference type="PRINTS" id="PR00813">
    <property type="entry name" value="BCTERIALGSPG"/>
</dbReference>
<feature type="domain" description="Type II secretion system protein GspG C-terminal" evidence="7">
    <location>
        <begin position="35"/>
        <end position="120"/>
    </location>
</feature>
<evidence type="ECO:0000256" key="4">
    <source>
        <dbReference type="ARBA" id="ARBA00022989"/>
    </source>
</evidence>
<name>A0A1F5YF51_9BACT</name>
<accession>A0A1F5YF51</accession>
<dbReference type="NCBIfam" id="TIGR02532">
    <property type="entry name" value="IV_pilin_GFxxxE"/>
    <property type="match status" value="1"/>
</dbReference>
<protein>
    <recommendedName>
        <fullName evidence="7">Type II secretion system protein GspG C-terminal domain-containing protein</fullName>
    </recommendedName>
</protein>
<dbReference type="EMBL" id="MFJB01000086">
    <property type="protein sequence ID" value="OGF98779.1"/>
    <property type="molecule type" value="Genomic_DNA"/>
</dbReference>
<comment type="subcellular location">
    <subcellularLocation>
        <location evidence="1">Membrane</location>
        <topology evidence="1">Single-pass membrane protein</topology>
    </subcellularLocation>
</comment>
<evidence type="ECO:0000256" key="5">
    <source>
        <dbReference type="ARBA" id="ARBA00023136"/>
    </source>
</evidence>
<keyword evidence="2" id="KW-0488">Methylation</keyword>
<keyword evidence="4 6" id="KW-1133">Transmembrane helix</keyword>
<sequence>MRNRGFTLIEILIAVAIVAVLIGFIVPNFLGIRIRARDTKRKSDLSQLQIAMELFRSDRDLPAYPDDTFMNGLCNKCWTQNADCGGNIYMKKLPCDPQTQNQYIYVRNPGDSLRYDISACLENQNDPDRDTESISQCDDQGMVSYTLTEP</sequence>
<dbReference type="PANTHER" id="PTHR30093">
    <property type="entry name" value="GENERAL SECRETION PATHWAY PROTEIN G"/>
    <property type="match status" value="1"/>
</dbReference>